<dbReference type="EMBL" id="CP158252">
    <property type="protein sequence ID" value="XDJ40884.1"/>
    <property type="molecule type" value="Genomic_DNA"/>
</dbReference>
<keyword evidence="1" id="KW-0732">Signal</keyword>
<dbReference type="InterPro" id="IPR014121">
    <property type="entry name" value="TraN_Ftype"/>
</dbReference>
<dbReference type="AlphaFoldDB" id="A0AB39CFW6"/>
<name>A0AB39CFW6_9BURK</name>
<feature type="chain" id="PRO_5044259423" evidence="1">
    <location>
        <begin position="23"/>
        <end position="513"/>
    </location>
</feature>
<protein>
    <submittedName>
        <fullName evidence="2">Conjugal transfer protein TraN</fullName>
    </submittedName>
</protein>
<organism evidence="2">
    <name type="scientific">Castellaniella ginsengisoli</name>
    <dbReference type="NCBI Taxonomy" id="546114"/>
    <lineage>
        <taxon>Bacteria</taxon>
        <taxon>Pseudomonadati</taxon>
        <taxon>Pseudomonadota</taxon>
        <taxon>Betaproteobacteria</taxon>
        <taxon>Burkholderiales</taxon>
        <taxon>Alcaligenaceae</taxon>
        <taxon>Castellaniella</taxon>
    </lineage>
</organism>
<feature type="signal peptide" evidence="1">
    <location>
        <begin position="1"/>
        <end position="22"/>
    </location>
</feature>
<evidence type="ECO:0000313" key="2">
    <source>
        <dbReference type="EMBL" id="XDJ40884.1"/>
    </source>
</evidence>
<evidence type="ECO:0000256" key="1">
    <source>
        <dbReference type="SAM" id="SignalP"/>
    </source>
</evidence>
<gene>
    <name evidence="2" type="ORF">ABRY99_07905</name>
</gene>
<dbReference type="RefSeq" id="WP_368642934.1">
    <property type="nucleotide sequence ID" value="NZ_CP158252.1"/>
</dbReference>
<dbReference type="Pfam" id="PF06986">
    <property type="entry name" value="F_T4SS_TraN"/>
    <property type="match status" value="2"/>
</dbReference>
<accession>A0AB39CFW6</accession>
<reference evidence="2" key="1">
    <citation type="submission" date="2024-05" db="EMBL/GenBank/DDBJ databases">
        <authorList>
            <person name="Luo Y.-C."/>
            <person name="Nicholds J."/>
            <person name="Mortimer T."/>
            <person name="Maboni G."/>
        </authorList>
    </citation>
    <scope>NUCLEOTIDE SEQUENCE</scope>
    <source>
        <strain evidence="2">153920</strain>
    </source>
</reference>
<sequence length="513" mass="55177">MASSKIPLILFALAWSPLVAMAQMPPNGHLPPCGPKEVTDEVCLSYLTLPDGSQMCAPDGMKTVCLPEVTVPGESQTPDVFRCRKDGRVCVDATPVKIINTVPVTLEMVGGCWQYRRDYTCTTNTVENTCQKFEENESCNVYGRKCISQAGIFGCSEWEVEYRCVTKPGRTDQVEFCGDRNICIGGVCWDTGYPPDPDFAQVITDMETVRQIGTYSPNGLDIFHGEAAVCRSKRAAGLKNCCTTDTSARSNNAVMGEFISGAGGFMARAGSKYMFDTLYGDTTNWLASGWSAAIGANLPGGQSFLDSFANPGFGMYGFSIGGTGSFLGTSGFELVAANSGGYPVYFNPYAFAFAISMHVVMQAMTCDEEEAKLAMKRGAGLCSDKIGDWCTKKVLGVCITRKRSYCCYNSKLAKIINVQGRAQLGIGWGDEESPSCSGFDIAQLKAIDFSKIDFSEFVGDVMAAVDTSHLQQDLLNAKGGGFQEDSLTAACRKTYEAVGGDMSKLPGECEGLI</sequence>
<proteinExistence type="predicted"/>